<keyword evidence="2" id="KW-1133">Transmembrane helix</keyword>
<name>H8ZDE8_NEMA1</name>
<dbReference type="STRING" id="944018.H8ZDE8"/>
<keyword evidence="2" id="KW-0472">Membrane</keyword>
<dbReference type="InterPro" id="IPR036869">
    <property type="entry name" value="J_dom_sf"/>
</dbReference>
<feature type="transmembrane region" description="Helical" evidence="2">
    <location>
        <begin position="229"/>
        <end position="248"/>
    </location>
</feature>
<feature type="transmembrane region" description="Helical" evidence="2">
    <location>
        <begin position="304"/>
        <end position="326"/>
    </location>
</feature>
<feature type="domain" description="J" evidence="3">
    <location>
        <begin position="12"/>
        <end position="74"/>
    </location>
</feature>
<dbReference type="InterPro" id="IPR018253">
    <property type="entry name" value="DnaJ_domain_CS"/>
</dbReference>
<dbReference type="GO" id="GO:0036503">
    <property type="term" value="P:ERAD pathway"/>
    <property type="evidence" value="ECO:0007669"/>
    <property type="project" value="TreeGrafter"/>
</dbReference>
<dbReference type="PROSITE" id="PS00636">
    <property type="entry name" value="DNAJ_1"/>
    <property type="match status" value="1"/>
</dbReference>
<dbReference type="InterPro" id="IPR001623">
    <property type="entry name" value="DnaJ_domain"/>
</dbReference>
<evidence type="ECO:0000256" key="1">
    <source>
        <dbReference type="ARBA" id="ARBA00023186"/>
    </source>
</evidence>
<dbReference type="PANTHER" id="PTHR44360:SF1">
    <property type="entry name" value="DNAJ HOMOLOG SUBFAMILY B MEMBER 9"/>
    <property type="match status" value="1"/>
</dbReference>
<organism evidence="4">
    <name type="scientific">Nematocida ausubeli (strain ATCC PRA-371 / ERTm2)</name>
    <name type="common">Nematode killer fungus</name>
    <dbReference type="NCBI Taxonomy" id="1913371"/>
    <lineage>
        <taxon>Eukaryota</taxon>
        <taxon>Fungi</taxon>
        <taxon>Fungi incertae sedis</taxon>
        <taxon>Microsporidia</taxon>
        <taxon>Nematocida</taxon>
    </lineage>
</organism>
<evidence type="ECO:0000256" key="2">
    <source>
        <dbReference type="SAM" id="Phobius"/>
    </source>
</evidence>
<keyword evidence="1" id="KW-0143">Chaperone</keyword>
<feature type="transmembrane region" description="Helical" evidence="2">
    <location>
        <begin position="162"/>
        <end position="183"/>
    </location>
</feature>
<dbReference type="PRINTS" id="PR00625">
    <property type="entry name" value="JDOMAIN"/>
</dbReference>
<dbReference type="SUPFAM" id="SSF46565">
    <property type="entry name" value="Chaperone J-domain"/>
    <property type="match status" value="1"/>
</dbReference>
<feature type="transmembrane region" description="Helical" evidence="2">
    <location>
        <begin position="278"/>
        <end position="298"/>
    </location>
</feature>
<dbReference type="EMBL" id="JH604636">
    <property type="protein sequence ID" value="EHY65173.1"/>
    <property type="molecule type" value="Genomic_DNA"/>
</dbReference>
<feature type="transmembrane region" description="Helical" evidence="2">
    <location>
        <begin position="254"/>
        <end position="271"/>
    </location>
</feature>
<sequence length="363" mass="40984">MQRSEIQTNKDSLYNLLEISKKASTEEVRHAYKKAAKKTHPDAYVESTGKFEEINMAYSILANRKQRLLYNMFGDSILPILVDNRYAQYIESLLTNKALVLGLVALNSFILATVFYPYLVLLAGVEIIPFFALTMVPHFVVYFIAMGTILKMCPVEVKYRASSYGAVAGLILLQALFSLLYIDKIMSRRVFYIGAIVIELGHVAAEFMRNCLHMEITTWSFIIKKTVRRLGGIFSLVLTLLRISLTGMLLLDRFVYVPVMLVSMYAAVLGLRNKHTPLLCGSMGIGVFVTGALIAYMGTGQLGVFGWLAVFVMLILSLSFSIFAIYKMSYMFETAKWDRIGTYIKDRIEARPQRPVCNSRRAA</sequence>
<dbReference type="GO" id="GO:0051787">
    <property type="term" value="F:misfolded protein binding"/>
    <property type="evidence" value="ECO:0007669"/>
    <property type="project" value="TreeGrafter"/>
</dbReference>
<feature type="transmembrane region" description="Helical" evidence="2">
    <location>
        <begin position="127"/>
        <end position="150"/>
    </location>
</feature>
<keyword evidence="2" id="KW-0812">Transmembrane</keyword>
<feature type="transmembrane region" description="Helical" evidence="2">
    <location>
        <begin position="98"/>
        <end position="121"/>
    </location>
</feature>
<gene>
    <name evidence="4" type="ORF">NERG_01619</name>
</gene>
<dbReference type="Proteomes" id="UP000005622">
    <property type="component" value="Unassembled WGS sequence"/>
</dbReference>
<dbReference type="CDD" id="cd06257">
    <property type="entry name" value="DnaJ"/>
    <property type="match status" value="1"/>
</dbReference>
<evidence type="ECO:0000313" key="4">
    <source>
        <dbReference type="EMBL" id="EHY65173.1"/>
    </source>
</evidence>
<protein>
    <recommendedName>
        <fullName evidence="3">J domain-containing protein</fullName>
    </recommendedName>
</protein>
<dbReference type="GO" id="GO:0005783">
    <property type="term" value="C:endoplasmic reticulum"/>
    <property type="evidence" value="ECO:0007669"/>
    <property type="project" value="TreeGrafter"/>
</dbReference>
<accession>H8ZDE8</accession>
<dbReference type="InterPro" id="IPR051948">
    <property type="entry name" value="Hsp70_co-chaperone_J-domain"/>
</dbReference>
<dbReference type="SMART" id="SM00271">
    <property type="entry name" value="DnaJ"/>
    <property type="match status" value="1"/>
</dbReference>
<dbReference type="HOGENOM" id="CLU_780958_0_0_1"/>
<dbReference type="Gene3D" id="1.10.287.110">
    <property type="entry name" value="DnaJ domain"/>
    <property type="match status" value="1"/>
</dbReference>
<dbReference type="GO" id="GO:0051087">
    <property type="term" value="F:protein-folding chaperone binding"/>
    <property type="evidence" value="ECO:0007669"/>
    <property type="project" value="TreeGrafter"/>
</dbReference>
<reference evidence="4" key="1">
    <citation type="submission" date="2011-03" db="EMBL/GenBank/DDBJ databases">
        <title>The Genome Sequence of Nematocida sp1 strain ERTm2.</title>
        <authorList>
            <consortium name="The Broad Institute Genome Sequencing Platform"/>
            <consortium name="The Broad Institute Genome Sequencing Center for Infectious Disease"/>
            <person name="Cuomo C."/>
            <person name="Troemel E."/>
            <person name="Young S.K."/>
            <person name="Zeng Q."/>
            <person name="Gargeya S."/>
            <person name="Fitzgerald M."/>
            <person name="Haas B."/>
            <person name="Abouelleil A."/>
            <person name="Alvarado L."/>
            <person name="Arachchi H.M."/>
            <person name="Berlin A."/>
            <person name="Brown A."/>
            <person name="Chapman S.B."/>
            <person name="Chen Z."/>
            <person name="Dunbar C."/>
            <person name="Freedman E."/>
            <person name="Gearin G."/>
            <person name="Gellesch M."/>
            <person name="Goldberg J."/>
            <person name="Griggs A."/>
            <person name="Gujja S."/>
            <person name="Heilman E.R."/>
            <person name="Heiman D."/>
            <person name="Howarth C."/>
            <person name="Larson L."/>
            <person name="Lui A."/>
            <person name="MacDonald P.J.P."/>
            <person name="Mehta T."/>
            <person name="Montmayeur A."/>
            <person name="Murphy C."/>
            <person name="Neiman D."/>
            <person name="Pearson M."/>
            <person name="Priest M."/>
            <person name="Roberts A."/>
            <person name="Saif S."/>
            <person name="Shea T."/>
            <person name="Shenoy N."/>
            <person name="Sisk P."/>
            <person name="Stolte C."/>
            <person name="Sykes S."/>
            <person name="White J."/>
            <person name="Yandava C."/>
            <person name="Wortman J."/>
            <person name="Nusbaum C."/>
            <person name="Birren B."/>
        </authorList>
    </citation>
    <scope>NUCLEOTIDE SEQUENCE</scope>
    <source>
        <strain evidence="4">ERTm2</strain>
    </source>
</reference>
<dbReference type="Pfam" id="PF00226">
    <property type="entry name" value="DnaJ"/>
    <property type="match status" value="1"/>
</dbReference>
<evidence type="ECO:0000259" key="3">
    <source>
        <dbReference type="PROSITE" id="PS50076"/>
    </source>
</evidence>
<dbReference type="PROSITE" id="PS50076">
    <property type="entry name" value="DNAJ_2"/>
    <property type="match status" value="1"/>
</dbReference>
<dbReference type="AlphaFoldDB" id="H8ZDE8"/>
<proteinExistence type="predicted"/>
<dbReference type="PANTHER" id="PTHR44360">
    <property type="entry name" value="DNAJ HOMOLOG SUBFAMILY B MEMBER 9"/>
    <property type="match status" value="1"/>
</dbReference>